<protein>
    <recommendedName>
        <fullName evidence="5">Probable membrane transporter protein</fullName>
    </recommendedName>
</protein>
<proteinExistence type="inferred from homology"/>
<comment type="subcellular location">
    <subcellularLocation>
        <location evidence="5">Cell membrane</location>
        <topology evidence="5">Multi-pass membrane protein</topology>
    </subcellularLocation>
    <subcellularLocation>
        <location evidence="1">Membrane</location>
        <topology evidence="1">Multi-pass membrane protein</topology>
    </subcellularLocation>
</comment>
<dbReference type="Proteomes" id="UP000567293">
    <property type="component" value="Unassembled WGS sequence"/>
</dbReference>
<keyword evidence="5" id="KW-1003">Cell membrane</keyword>
<feature type="non-terminal residue" evidence="7">
    <location>
        <position position="1"/>
    </location>
</feature>
<feature type="transmembrane region" description="Helical" evidence="5">
    <location>
        <begin position="149"/>
        <end position="168"/>
    </location>
</feature>
<accession>A0A7V8NR01</accession>
<evidence type="ECO:0000256" key="6">
    <source>
        <dbReference type="SAM" id="MobiDB-lite"/>
    </source>
</evidence>
<dbReference type="EMBL" id="JACDQQ010001274">
    <property type="protein sequence ID" value="MBA0085939.1"/>
    <property type="molecule type" value="Genomic_DNA"/>
</dbReference>
<dbReference type="GO" id="GO:0005886">
    <property type="term" value="C:plasma membrane"/>
    <property type="evidence" value="ECO:0007669"/>
    <property type="project" value="UniProtKB-SubCell"/>
</dbReference>
<feature type="transmembrane region" description="Helical" evidence="5">
    <location>
        <begin position="60"/>
        <end position="85"/>
    </location>
</feature>
<evidence type="ECO:0000256" key="3">
    <source>
        <dbReference type="ARBA" id="ARBA00022989"/>
    </source>
</evidence>
<evidence type="ECO:0000313" key="8">
    <source>
        <dbReference type="Proteomes" id="UP000567293"/>
    </source>
</evidence>
<reference evidence="7" key="1">
    <citation type="submission" date="2020-06" db="EMBL/GenBank/DDBJ databases">
        <title>Legume-microbial interactions unlock mineral nutrients during tropical forest succession.</title>
        <authorList>
            <person name="Epihov D.Z."/>
        </authorList>
    </citation>
    <scope>NUCLEOTIDE SEQUENCE [LARGE SCALE GENOMIC DNA]</scope>
    <source>
        <strain evidence="7">Pan2503</strain>
    </source>
</reference>
<evidence type="ECO:0000256" key="2">
    <source>
        <dbReference type="ARBA" id="ARBA00022692"/>
    </source>
</evidence>
<feature type="transmembrane region" description="Helical" evidence="5">
    <location>
        <begin position="20"/>
        <end position="39"/>
    </location>
</feature>
<evidence type="ECO:0000256" key="4">
    <source>
        <dbReference type="ARBA" id="ARBA00023136"/>
    </source>
</evidence>
<keyword evidence="8" id="KW-1185">Reference proteome</keyword>
<keyword evidence="2 5" id="KW-0812">Transmembrane</keyword>
<sequence length="198" mass="20452">PGLLSGTLVLRSVSARSGNSTVVILLGLVLALTAALHFAPRARRPEFIYRNSHWLPWLAFPIGVESGFSSAGAGALGTVLLLNYSEMTPSQVVGTDLLFGLVLAVIGGVFHWAIGSISSPVLFPLLLGGLPGVLLGCLLSRLIPAHRLRAVIAVLAICAGLQLVVSGVKARSRNAANAPSDSAAENSPRSSSSPKCLN</sequence>
<keyword evidence="4 5" id="KW-0472">Membrane</keyword>
<evidence type="ECO:0000256" key="5">
    <source>
        <dbReference type="RuleBase" id="RU363041"/>
    </source>
</evidence>
<dbReference type="PANTHER" id="PTHR43701">
    <property type="entry name" value="MEMBRANE TRANSPORTER PROTEIN MJ0441-RELATED"/>
    <property type="match status" value="1"/>
</dbReference>
<evidence type="ECO:0000313" key="7">
    <source>
        <dbReference type="EMBL" id="MBA0085939.1"/>
    </source>
</evidence>
<organism evidence="7 8">
    <name type="scientific">Candidatus Acidiferrum panamense</name>
    <dbReference type="NCBI Taxonomy" id="2741543"/>
    <lineage>
        <taxon>Bacteria</taxon>
        <taxon>Pseudomonadati</taxon>
        <taxon>Acidobacteriota</taxon>
        <taxon>Terriglobia</taxon>
        <taxon>Candidatus Acidiferrales</taxon>
        <taxon>Candidatus Acidiferrum</taxon>
    </lineage>
</organism>
<keyword evidence="3 5" id="KW-1133">Transmembrane helix</keyword>
<feature type="transmembrane region" description="Helical" evidence="5">
    <location>
        <begin position="97"/>
        <end position="114"/>
    </location>
</feature>
<feature type="transmembrane region" description="Helical" evidence="5">
    <location>
        <begin position="121"/>
        <end position="143"/>
    </location>
</feature>
<feature type="compositionally biased region" description="Low complexity" evidence="6">
    <location>
        <begin position="180"/>
        <end position="198"/>
    </location>
</feature>
<dbReference type="Pfam" id="PF01925">
    <property type="entry name" value="TauE"/>
    <property type="match status" value="1"/>
</dbReference>
<comment type="caution">
    <text evidence="7">The sequence shown here is derived from an EMBL/GenBank/DDBJ whole genome shotgun (WGS) entry which is preliminary data.</text>
</comment>
<comment type="similarity">
    <text evidence="5">Belongs to the 4-toluene sulfonate uptake permease (TSUP) (TC 2.A.102) family.</text>
</comment>
<dbReference type="AlphaFoldDB" id="A0A7V8NR01"/>
<name>A0A7V8NR01_9BACT</name>
<dbReference type="InterPro" id="IPR051598">
    <property type="entry name" value="TSUP/Inactive_protease-like"/>
</dbReference>
<gene>
    <name evidence="7" type="ORF">HRJ53_13150</name>
</gene>
<evidence type="ECO:0000256" key="1">
    <source>
        <dbReference type="ARBA" id="ARBA00004141"/>
    </source>
</evidence>
<feature type="region of interest" description="Disordered" evidence="6">
    <location>
        <begin position="176"/>
        <end position="198"/>
    </location>
</feature>
<dbReference type="PANTHER" id="PTHR43701:SF2">
    <property type="entry name" value="MEMBRANE TRANSPORTER PROTEIN YJNA-RELATED"/>
    <property type="match status" value="1"/>
</dbReference>
<dbReference type="InterPro" id="IPR002781">
    <property type="entry name" value="TM_pro_TauE-like"/>
</dbReference>